<gene>
    <name evidence="1" type="ORF">TRIP_B200684</name>
</gene>
<organism evidence="1">
    <name type="scientific">Uncultured Desulfatiglans sp</name>
    <dbReference type="NCBI Taxonomy" id="1748965"/>
    <lineage>
        <taxon>Bacteria</taxon>
        <taxon>Pseudomonadati</taxon>
        <taxon>Thermodesulfobacteriota</taxon>
        <taxon>Desulfobacteria</taxon>
        <taxon>Desulfatiglandales</taxon>
        <taxon>Desulfatiglandaceae</taxon>
        <taxon>Desulfatiglans</taxon>
        <taxon>environmental samples</taxon>
    </lineage>
</organism>
<dbReference type="AlphaFoldDB" id="A0A653A3F9"/>
<name>A0A653A3F9_UNCDX</name>
<proteinExistence type="predicted"/>
<reference evidence="1" key="1">
    <citation type="submission" date="2018-07" db="EMBL/GenBank/DDBJ databases">
        <authorList>
            <consortium name="Genoscope - CEA"/>
            <person name="William W."/>
        </authorList>
    </citation>
    <scope>NUCLEOTIDE SEQUENCE</scope>
    <source>
        <strain evidence="1">IK1</strain>
    </source>
</reference>
<dbReference type="EMBL" id="UPXX01000013">
    <property type="protein sequence ID" value="VBB42544.1"/>
    <property type="molecule type" value="Genomic_DNA"/>
</dbReference>
<protein>
    <submittedName>
        <fullName evidence="1">Uncharacterized protein</fullName>
    </submittedName>
</protein>
<evidence type="ECO:0000313" key="1">
    <source>
        <dbReference type="EMBL" id="VBB42544.1"/>
    </source>
</evidence>
<accession>A0A653A3F9</accession>
<sequence length="76" mass="9067">MKSCYLLDNLYKFVFIKHIRYFYVFFLEKRIWICLGQTLQTHAAGKKTFFTRKGGAKRARDVDTEGGLDIRSRRNQ</sequence>